<keyword evidence="3 9" id="KW-1133">Transmembrane helix</keyword>
<protein>
    <submittedName>
        <fullName evidence="12">Uncharacterized protein</fullName>
    </submittedName>
</protein>
<evidence type="ECO:0000313" key="12">
    <source>
        <dbReference type="EMBL" id="KAI1897921.1"/>
    </source>
</evidence>
<dbReference type="FunFam" id="4.10.410.10:FF:000020">
    <property type="entry name" value="Collagen, type VI, alpha 3"/>
    <property type="match status" value="1"/>
</dbReference>
<evidence type="ECO:0000259" key="10">
    <source>
        <dbReference type="PROSITE" id="PS50279"/>
    </source>
</evidence>
<evidence type="ECO:0000256" key="1">
    <source>
        <dbReference type="ARBA" id="ARBA00004370"/>
    </source>
</evidence>
<dbReference type="PROSITE" id="PS50279">
    <property type="entry name" value="BPTI_KUNITZ_2"/>
    <property type="match status" value="2"/>
</dbReference>
<gene>
    <name evidence="12" type="ORF">AGOR_G00088260</name>
</gene>
<dbReference type="CDD" id="cd00146">
    <property type="entry name" value="PKD"/>
    <property type="match status" value="1"/>
</dbReference>
<proteinExistence type="predicted"/>
<dbReference type="PANTHER" id="PTHR46750">
    <property type="entry name" value="KUNITZ-TYPE PROTEASE INHIBITOR 1"/>
    <property type="match status" value="1"/>
</dbReference>
<feature type="domain" description="BPTI/Kunitz inhibitor" evidence="10">
    <location>
        <begin position="371"/>
        <end position="421"/>
    </location>
</feature>
<dbReference type="SUPFAM" id="SSF57424">
    <property type="entry name" value="LDL receptor-like module"/>
    <property type="match status" value="1"/>
</dbReference>
<evidence type="ECO:0000256" key="9">
    <source>
        <dbReference type="SAM" id="Phobius"/>
    </source>
</evidence>
<dbReference type="InterPro" id="IPR036880">
    <property type="entry name" value="Kunitz_BPTI_sf"/>
</dbReference>
<evidence type="ECO:0000256" key="8">
    <source>
        <dbReference type="SAM" id="MobiDB-lite"/>
    </source>
</evidence>
<dbReference type="GO" id="GO:0060429">
    <property type="term" value="P:epithelium development"/>
    <property type="evidence" value="ECO:0007669"/>
    <property type="project" value="TreeGrafter"/>
</dbReference>
<dbReference type="PROSITE" id="PS50068">
    <property type="entry name" value="LDLRA_2"/>
    <property type="match status" value="1"/>
</dbReference>
<dbReference type="SUPFAM" id="SSF57362">
    <property type="entry name" value="BPTI-like"/>
    <property type="match status" value="2"/>
</dbReference>
<evidence type="ECO:0000256" key="5">
    <source>
        <dbReference type="ARBA" id="ARBA00023157"/>
    </source>
</evidence>
<dbReference type="PROSITE" id="PS50986">
    <property type="entry name" value="MANSC"/>
    <property type="match status" value="1"/>
</dbReference>
<dbReference type="InterPro" id="IPR036055">
    <property type="entry name" value="LDL_receptor-like_sf"/>
</dbReference>
<dbReference type="PANTHER" id="PTHR46750:SF1">
    <property type="entry name" value="KUNITZ-TYPE PROTEASE INHIBITOR 1"/>
    <property type="match status" value="1"/>
</dbReference>
<dbReference type="Pfam" id="PF07502">
    <property type="entry name" value="MANEC"/>
    <property type="match status" value="1"/>
</dbReference>
<evidence type="ECO:0000313" key="13">
    <source>
        <dbReference type="Proteomes" id="UP000829720"/>
    </source>
</evidence>
<dbReference type="SUPFAM" id="SSF49299">
    <property type="entry name" value="PKD domain"/>
    <property type="match status" value="1"/>
</dbReference>
<dbReference type="InterPro" id="IPR013783">
    <property type="entry name" value="Ig-like_fold"/>
</dbReference>
<keyword evidence="9" id="KW-0812">Transmembrane</keyword>
<dbReference type="EMBL" id="JAERUA010000007">
    <property type="protein sequence ID" value="KAI1897921.1"/>
    <property type="molecule type" value="Genomic_DNA"/>
</dbReference>
<feature type="domain" description="BPTI/Kunitz inhibitor" evidence="10">
    <location>
        <begin position="242"/>
        <end position="292"/>
    </location>
</feature>
<keyword evidence="2" id="KW-0732">Signal</keyword>
<dbReference type="InterPro" id="IPR013980">
    <property type="entry name" value="MANSC_dom"/>
</dbReference>
<evidence type="ECO:0000256" key="6">
    <source>
        <dbReference type="ARBA" id="ARBA00023180"/>
    </source>
</evidence>
<dbReference type="Gene3D" id="4.10.410.10">
    <property type="entry name" value="Pancreatic trypsin inhibitor Kunitz domain"/>
    <property type="match status" value="2"/>
</dbReference>
<keyword evidence="6" id="KW-0325">Glycoprotein</keyword>
<feature type="transmembrane region" description="Helical" evidence="9">
    <location>
        <begin position="446"/>
        <end position="467"/>
    </location>
</feature>
<evidence type="ECO:0000259" key="11">
    <source>
        <dbReference type="PROSITE" id="PS50986"/>
    </source>
</evidence>
<keyword evidence="4 9" id="KW-0472">Membrane</keyword>
<keyword evidence="5 7" id="KW-1015">Disulfide bond</keyword>
<keyword evidence="13" id="KW-1185">Reference proteome</keyword>
<dbReference type="InterPro" id="IPR020901">
    <property type="entry name" value="Prtase_inh_Kunz-CS"/>
</dbReference>
<dbReference type="GO" id="GO:0008544">
    <property type="term" value="P:epidermis development"/>
    <property type="evidence" value="ECO:0007669"/>
    <property type="project" value="TreeGrafter"/>
</dbReference>
<dbReference type="InterPro" id="IPR035986">
    <property type="entry name" value="PKD_dom_sf"/>
</dbReference>
<feature type="disulfide bond" evidence="7">
    <location>
        <begin position="322"/>
        <end position="340"/>
    </location>
</feature>
<dbReference type="InterPro" id="IPR011106">
    <property type="entry name" value="MANSC_N"/>
</dbReference>
<dbReference type="Pfam" id="PF00014">
    <property type="entry name" value="Kunitz_BPTI"/>
    <property type="match status" value="2"/>
</dbReference>
<feature type="disulfide bond" evidence="7">
    <location>
        <begin position="334"/>
        <end position="349"/>
    </location>
</feature>
<sequence>MVFESQGAQNTENKVFVQFNKVNRRKRPFEIKAFDCLKCPVRAQEDAPDDPCLQQYRKGKDDFVLDTEESVKDGATFIASPEVQRRSDCISSCCGDPKCNLVLVENGAEEGAINACFLFNCLYKQKYVCRFARKKGYSNHILKSVFENYFEAPDDVDGDEDKPPIANGGPDRVVQPGYPLTLNGIESRDEQAISSYLWSQLEGDTSAVMEKTELVDQVMVSNLQPGVYAFQLTVTDTVRRLLSDSPEGGPMSGYFPRWRYDSVTEACVQFGYGGCRGNLNNYLSEKECSSACQGISASSSRSGPLPKAEVCGTPCVAGQFDCGNDCCVEGEPECDQQNQCSSGLDEAACGSLNSSFSRLLEIPVNEQKVHCTELPKTGPCRASMTRWYYDPMQQKCLRFNYGGCRGNENNFGDEESCMKSCESVTEKDVFTSHHDRLAEESNSGTVAVAVLLAVAILIAVGIVGYCVMKRRKKEPARPPVAAASQVTAPEDTERLVYNSTTKPV</sequence>
<dbReference type="SMART" id="SM00131">
    <property type="entry name" value="KU"/>
    <property type="match status" value="2"/>
</dbReference>
<accession>A0A8T3DLN7</accession>
<feature type="disulfide bond" evidence="7">
    <location>
        <begin position="315"/>
        <end position="327"/>
    </location>
</feature>
<dbReference type="OrthoDB" id="2019384at2759"/>
<dbReference type="Proteomes" id="UP000829720">
    <property type="component" value="Unassembled WGS sequence"/>
</dbReference>
<feature type="domain" description="MANSC" evidence="11">
    <location>
        <begin position="59"/>
        <end position="140"/>
    </location>
</feature>
<comment type="subcellular location">
    <subcellularLocation>
        <location evidence="1">Membrane</location>
    </subcellularLocation>
</comment>
<dbReference type="PRINTS" id="PR00759">
    <property type="entry name" value="BASICPTASE"/>
</dbReference>
<dbReference type="InterPro" id="IPR002172">
    <property type="entry name" value="LDrepeatLR_classA_rpt"/>
</dbReference>
<comment type="caution">
    <text evidence="12">The sequence shown here is derived from an EMBL/GenBank/DDBJ whole genome shotgun (WGS) entry which is preliminary data.</text>
</comment>
<evidence type="ECO:0000256" key="4">
    <source>
        <dbReference type="ARBA" id="ARBA00023136"/>
    </source>
</evidence>
<dbReference type="SMART" id="SM00765">
    <property type="entry name" value="MANEC"/>
    <property type="match status" value="1"/>
</dbReference>
<dbReference type="AlphaFoldDB" id="A0A8T3DLN7"/>
<evidence type="ECO:0000256" key="7">
    <source>
        <dbReference type="PROSITE-ProRule" id="PRU00124"/>
    </source>
</evidence>
<reference evidence="12" key="1">
    <citation type="submission" date="2021-01" db="EMBL/GenBank/DDBJ databases">
        <authorList>
            <person name="Zahm M."/>
            <person name="Roques C."/>
            <person name="Cabau C."/>
            <person name="Klopp C."/>
            <person name="Donnadieu C."/>
            <person name="Jouanno E."/>
            <person name="Lampietro C."/>
            <person name="Louis A."/>
            <person name="Herpin A."/>
            <person name="Echchiki A."/>
            <person name="Berthelot C."/>
            <person name="Parey E."/>
            <person name="Roest-Crollius H."/>
            <person name="Braasch I."/>
            <person name="Postlethwait J."/>
            <person name="Bobe J."/>
            <person name="Montfort J."/>
            <person name="Bouchez O."/>
            <person name="Begum T."/>
            <person name="Mejri S."/>
            <person name="Adams A."/>
            <person name="Chen W.-J."/>
            <person name="Guiguen Y."/>
        </authorList>
    </citation>
    <scope>NUCLEOTIDE SEQUENCE</scope>
    <source>
        <tissue evidence="12">Blood</tissue>
    </source>
</reference>
<dbReference type="GO" id="GO:0005886">
    <property type="term" value="C:plasma membrane"/>
    <property type="evidence" value="ECO:0007669"/>
    <property type="project" value="TreeGrafter"/>
</dbReference>
<dbReference type="GO" id="GO:0030198">
    <property type="term" value="P:extracellular matrix organization"/>
    <property type="evidence" value="ECO:0007669"/>
    <property type="project" value="TreeGrafter"/>
</dbReference>
<evidence type="ECO:0000256" key="3">
    <source>
        <dbReference type="ARBA" id="ARBA00022989"/>
    </source>
</evidence>
<feature type="region of interest" description="Disordered" evidence="8">
    <location>
        <begin position="473"/>
        <end position="492"/>
    </location>
</feature>
<dbReference type="CDD" id="cd22624">
    <property type="entry name" value="Kunitz_HAI1_2-like"/>
    <property type="match status" value="1"/>
</dbReference>
<dbReference type="Gene3D" id="2.60.40.10">
    <property type="entry name" value="Immunoglobulins"/>
    <property type="match status" value="1"/>
</dbReference>
<organism evidence="12 13">
    <name type="scientific">Albula goreensis</name>
    <dbReference type="NCBI Taxonomy" id="1534307"/>
    <lineage>
        <taxon>Eukaryota</taxon>
        <taxon>Metazoa</taxon>
        <taxon>Chordata</taxon>
        <taxon>Craniata</taxon>
        <taxon>Vertebrata</taxon>
        <taxon>Euteleostomi</taxon>
        <taxon>Actinopterygii</taxon>
        <taxon>Neopterygii</taxon>
        <taxon>Teleostei</taxon>
        <taxon>Albuliformes</taxon>
        <taxon>Albulidae</taxon>
        <taxon>Albula</taxon>
    </lineage>
</organism>
<evidence type="ECO:0000256" key="2">
    <source>
        <dbReference type="ARBA" id="ARBA00022729"/>
    </source>
</evidence>
<dbReference type="InterPro" id="IPR002223">
    <property type="entry name" value="Kunitz_BPTI"/>
</dbReference>
<dbReference type="GO" id="GO:0004867">
    <property type="term" value="F:serine-type endopeptidase inhibitor activity"/>
    <property type="evidence" value="ECO:0007669"/>
    <property type="project" value="InterPro"/>
</dbReference>
<dbReference type="PROSITE" id="PS00280">
    <property type="entry name" value="BPTI_KUNITZ_1"/>
    <property type="match status" value="2"/>
</dbReference>
<dbReference type="Pfam" id="PF22352">
    <property type="entry name" value="K319L-like_PKD"/>
    <property type="match status" value="1"/>
</dbReference>
<name>A0A8T3DLN7_9TELE</name>